<dbReference type="GO" id="GO:0005886">
    <property type="term" value="C:plasma membrane"/>
    <property type="evidence" value="ECO:0007669"/>
    <property type="project" value="UniProtKB-SubCell"/>
</dbReference>
<keyword evidence="1" id="KW-0472">Membrane</keyword>
<comment type="subcellular location">
    <subcellularLocation>
        <location evidence="1">Cell membrane</location>
        <topology evidence="1">Peripheral membrane protein</topology>
        <orientation evidence="1">Cytoplasmic side</orientation>
    </subcellularLocation>
</comment>
<dbReference type="RefSeq" id="WP_069377576.1">
    <property type="nucleotide sequence ID" value="NZ_CP017141.1"/>
</dbReference>
<dbReference type="PANTHER" id="PTHR33383">
    <property type="entry name" value="MEMBRANE PROTEIN INSERTION EFFICIENCY FACTOR-RELATED"/>
    <property type="match status" value="1"/>
</dbReference>
<evidence type="ECO:0000313" key="2">
    <source>
        <dbReference type="EMBL" id="AOM75879.1"/>
    </source>
</evidence>
<evidence type="ECO:0000256" key="1">
    <source>
        <dbReference type="HAMAP-Rule" id="MF_00386"/>
    </source>
</evidence>
<dbReference type="AlphaFoldDB" id="A0A1D7QBB2"/>
<proteinExistence type="inferred from homology"/>
<dbReference type="Pfam" id="PF01809">
    <property type="entry name" value="YidD"/>
    <property type="match status" value="1"/>
</dbReference>
<dbReference type="EMBL" id="CP017141">
    <property type="protein sequence ID" value="AOM75879.1"/>
    <property type="molecule type" value="Genomic_DNA"/>
</dbReference>
<sequence>MIRVVKQCISWFFLLLIKAYQLLLSPLLGANCRFTPTCSQYGIEAIKKHGPFKGGWLTLKRIGSCHPWGRHGHDPVP</sequence>
<comment type="similarity">
    <text evidence="1">Belongs to the UPF0161 family.</text>
</comment>
<keyword evidence="1" id="KW-1003">Cell membrane</keyword>
<keyword evidence="3" id="KW-1185">Reference proteome</keyword>
<dbReference type="SMART" id="SM01234">
    <property type="entry name" value="Haemolytic"/>
    <property type="match status" value="1"/>
</dbReference>
<dbReference type="KEGG" id="psty:BFS30_01045"/>
<evidence type="ECO:0000313" key="3">
    <source>
        <dbReference type="Proteomes" id="UP000094313"/>
    </source>
</evidence>
<accession>A0A1D7QBB2</accession>
<reference evidence="2 3" key="1">
    <citation type="submission" date="2016-08" db="EMBL/GenBank/DDBJ databases">
        <authorList>
            <person name="Seilhamer J.J."/>
        </authorList>
    </citation>
    <scope>NUCLEOTIDE SEQUENCE [LARGE SCALE GENOMIC DNA]</scope>
    <source>
        <strain evidence="2 3">DX4</strain>
    </source>
</reference>
<dbReference type="Proteomes" id="UP000094313">
    <property type="component" value="Chromosome"/>
</dbReference>
<dbReference type="PANTHER" id="PTHR33383:SF1">
    <property type="entry name" value="MEMBRANE PROTEIN INSERTION EFFICIENCY FACTOR-RELATED"/>
    <property type="match status" value="1"/>
</dbReference>
<dbReference type="OrthoDB" id="9801753at2"/>
<comment type="function">
    <text evidence="1">Could be involved in insertion of integral membrane proteins into the membrane.</text>
</comment>
<dbReference type="InterPro" id="IPR002696">
    <property type="entry name" value="Membr_insert_effic_factor_YidD"/>
</dbReference>
<gene>
    <name evidence="2" type="ORF">BFS30_01045</name>
</gene>
<dbReference type="NCBIfam" id="TIGR00278">
    <property type="entry name" value="membrane protein insertion efficiency factor YidD"/>
    <property type="match status" value="1"/>
</dbReference>
<organism evidence="2 3">
    <name type="scientific">Pedobacter steynii</name>
    <dbReference type="NCBI Taxonomy" id="430522"/>
    <lineage>
        <taxon>Bacteria</taxon>
        <taxon>Pseudomonadati</taxon>
        <taxon>Bacteroidota</taxon>
        <taxon>Sphingobacteriia</taxon>
        <taxon>Sphingobacteriales</taxon>
        <taxon>Sphingobacteriaceae</taxon>
        <taxon>Pedobacter</taxon>
    </lineage>
</organism>
<protein>
    <recommendedName>
        <fullName evidence="1">Putative membrane protein insertion efficiency factor</fullName>
    </recommendedName>
</protein>
<dbReference type="HAMAP" id="MF_00386">
    <property type="entry name" value="UPF0161_YidD"/>
    <property type="match status" value="1"/>
</dbReference>
<name>A0A1D7QBB2_9SPHI</name>